<accession>A0A1H6M586</accession>
<dbReference type="EMBL" id="FNXF01000008">
    <property type="protein sequence ID" value="SEH94061.1"/>
    <property type="molecule type" value="Genomic_DNA"/>
</dbReference>
<evidence type="ECO:0000313" key="3">
    <source>
        <dbReference type="Proteomes" id="UP000199371"/>
    </source>
</evidence>
<feature type="transmembrane region" description="Helical" evidence="1">
    <location>
        <begin position="29"/>
        <end position="46"/>
    </location>
</feature>
<keyword evidence="1" id="KW-0812">Transmembrane</keyword>
<name>A0A1H6M586_9GAMM</name>
<dbReference type="OrthoDB" id="9960619at2"/>
<keyword evidence="3" id="KW-1185">Reference proteome</keyword>
<evidence type="ECO:0000256" key="1">
    <source>
        <dbReference type="SAM" id="Phobius"/>
    </source>
</evidence>
<dbReference type="STRING" id="173990.SAMN05660691_02275"/>
<dbReference type="AlphaFoldDB" id="A0A1H6M586"/>
<keyword evidence="1" id="KW-1133">Transmembrane helix</keyword>
<sequence>MLRTLVILVWLSSFISIFATPYKGLFVVVTAVATVALFFFPIKYANRETVCETAQKDLSFLGSPLPYLIVAFLAIIGFLLCGH</sequence>
<protein>
    <submittedName>
        <fullName evidence="2">Uncharacterized protein</fullName>
    </submittedName>
</protein>
<reference evidence="3" key="1">
    <citation type="submission" date="2016-10" db="EMBL/GenBank/DDBJ databases">
        <authorList>
            <person name="Varghese N."/>
            <person name="Submissions S."/>
        </authorList>
    </citation>
    <scope>NUCLEOTIDE SEQUENCE [LARGE SCALE GENOMIC DNA]</scope>
    <source>
        <strain evidence="3">DSM 17616</strain>
    </source>
</reference>
<organism evidence="2 3">
    <name type="scientific">Rheinheimera pacifica</name>
    <dbReference type="NCBI Taxonomy" id="173990"/>
    <lineage>
        <taxon>Bacteria</taxon>
        <taxon>Pseudomonadati</taxon>
        <taxon>Pseudomonadota</taxon>
        <taxon>Gammaproteobacteria</taxon>
        <taxon>Chromatiales</taxon>
        <taxon>Chromatiaceae</taxon>
        <taxon>Rheinheimera</taxon>
    </lineage>
</organism>
<proteinExistence type="predicted"/>
<dbReference type="RefSeq" id="WP_092793361.1">
    <property type="nucleotide sequence ID" value="NZ_FNXF01000008.1"/>
</dbReference>
<keyword evidence="1" id="KW-0472">Membrane</keyword>
<gene>
    <name evidence="2" type="ORF">SAMN05660691_02275</name>
</gene>
<dbReference type="Proteomes" id="UP000199371">
    <property type="component" value="Unassembled WGS sequence"/>
</dbReference>
<feature type="transmembrane region" description="Helical" evidence="1">
    <location>
        <begin position="58"/>
        <end position="80"/>
    </location>
</feature>
<evidence type="ECO:0000313" key="2">
    <source>
        <dbReference type="EMBL" id="SEH94061.1"/>
    </source>
</evidence>